<reference evidence="7" key="1">
    <citation type="submission" date="2021-01" db="EMBL/GenBank/DDBJ databases">
        <title>Novel species in genus Nocardioides.</title>
        <authorList>
            <person name="Zhang G."/>
        </authorList>
    </citation>
    <scope>NUCLEOTIDE SEQUENCE</scope>
    <source>
        <strain evidence="7">Zg-536</strain>
    </source>
</reference>
<dbReference type="GO" id="GO:0019752">
    <property type="term" value="P:carboxylic acid metabolic process"/>
    <property type="evidence" value="ECO:0007669"/>
    <property type="project" value="InterPro"/>
</dbReference>
<dbReference type="GO" id="GO:0008483">
    <property type="term" value="F:transaminase activity"/>
    <property type="evidence" value="ECO:0007669"/>
    <property type="project" value="UniProtKB-KW"/>
</dbReference>
<dbReference type="Gene3D" id="3.40.640.10">
    <property type="entry name" value="Type I PLP-dependent aspartate aminotransferase-like (Major domain)"/>
    <property type="match status" value="1"/>
</dbReference>
<organism evidence="7 8">
    <name type="scientific">Nocardioides faecalis</name>
    <dbReference type="NCBI Taxonomy" id="2803858"/>
    <lineage>
        <taxon>Bacteria</taxon>
        <taxon>Bacillati</taxon>
        <taxon>Actinomycetota</taxon>
        <taxon>Actinomycetes</taxon>
        <taxon>Propionibacteriales</taxon>
        <taxon>Nocardioidaceae</taxon>
        <taxon>Nocardioides</taxon>
    </lineage>
</organism>
<keyword evidence="3 6" id="KW-0456">Lyase</keyword>
<keyword evidence="8" id="KW-1185">Reference proteome</keyword>
<keyword evidence="7" id="KW-0808">Transferase</keyword>
<dbReference type="RefSeq" id="WP_205290743.1">
    <property type="nucleotide sequence ID" value="NZ_CP074406.1"/>
</dbReference>
<keyword evidence="7" id="KW-0032">Aminotransferase</keyword>
<dbReference type="InterPro" id="IPR015421">
    <property type="entry name" value="PyrdxlP-dep_Trfase_major"/>
</dbReference>
<dbReference type="InterPro" id="IPR015422">
    <property type="entry name" value="PyrdxlP-dep_Trfase_small"/>
</dbReference>
<accession>A0A938Y910</accession>
<gene>
    <name evidence="7" type="ORF">JK386_06030</name>
</gene>
<proteinExistence type="inferred from homology"/>
<dbReference type="PANTHER" id="PTHR42735:SF6">
    <property type="entry name" value="SPHINGOSINE-1-PHOSPHATE LYASE 1"/>
    <property type="match status" value="1"/>
</dbReference>
<protein>
    <submittedName>
        <fullName evidence="7">Aspartate aminotransferase family protein</fullName>
    </submittedName>
</protein>
<name>A0A938Y910_9ACTN</name>
<dbReference type="InterPro" id="IPR015424">
    <property type="entry name" value="PyrdxlP-dep_Trfase"/>
</dbReference>
<dbReference type="InterPro" id="IPR002129">
    <property type="entry name" value="PyrdxlP-dep_de-COase"/>
</dbReference>
<feature type="modified residue" description="N6-(pyridoxal phosphate)lysine" evidence="5">
    <location>
        <position position="238"/>
    </location>
</feature>
<dbReference type="GO" id="GO:0004058">
    <property type="term" value="F:aromatic-L-amino-acid decarboxylase activity"/>
    <property type="evidence" value="ECO:0007669"/>
    <property type="project" value="UniProtKB-ARBA"/>
</dbReference>
<dbReference type="Gene3D" id="3.90.1150.10">
    <property type="entry name" value="Aspartate Aminotransferase, domain 1"/>
    <property type="match status" value="1"/>
</dbReference>
<sequence>MSPHTGPLGAHEVRARLAALRQGDLPVHGGRTLAYVYDAGLAEVDALAREAVAAFAGSNGLDPTAFPSLLAMENDLVAFAAELLDAPETMVGTLTSGGTESCLLAVQGARDARPDVTRPSMVLPDTAHAAFHKAAHYFGVRAVVVPTTADHRADPAAMAAAIDETTVLVVASAPSYAHGVVDPVAEVAAAAAAAGVRCHVDACIGGWVLPYAARLGRQVSPWTFAVPGVTSISTDLHKYAYAPKGASLLLHRTPALRRPQYFADAGWPGYTMLNATLQSTRSGGPVAGAWATVRAIGHDGYLELTRRALAATDAIADGIAGLDGLRLVAQPDSTLVGATAEGALDVFTVCDEMAARGWFVQPQMSFGDLPASLHLAVSATTDPDAFSAALTDAVAAARAAGPVVADPEVVALLAALDPATLGEEELDALLAAGGLTETGDATGDAAGGGGGPVLPERMAGVNALLDAAPARLREAVLVAFLDRLARPAPLPAGPVGSAE</sequence>
<evidence type="ECO:0000256" key="1">
    <source>
        <dbReference type="ARBA" id="ARBA00001933"/>
    </source>
</evidence>
<evidence type="ECO:0000313" key="7">
    <source>
        <dbReference type="EMBL" id="MBM9459454.1"/>
    </source>
</evidence>
<dbReference type="AlphaFoldDB" id="A0A938Y910"/>
<dbReference type="GO" id="GO:0030170">
    <property type="term" value="F:pyridoxal phosphate binding"/>
    <property type="evidence" value="ECO:0007669"/>
    <property type="project" value="InterPro"/>
</dbReference>
<evidence type="ECO:0000256" key="5">
    <source>
        <dbReference type="PIRSR" id="PIRSR602129-50"/>
    </source>
</evidence>
<evidence type="ECO:0000256" key="2">
    <source>
        <dbReference type="ARBA" id="ARBA00022898"/>
    </source>
</evidence>
<dbReference type="Proteomes" id="UP000663791">
    <property type="component" value="Unassembled WGS sequence"/>
</dbReference>
<evidence type="ECO:0000256" key="6">
    <source>
        <dbReference type="RuleBase" id="RU000382"/>
    </source>
</evidence>
<dbReference type="PANTHER" id="PTHR42735">
    <property type="match status" value="1"/>
</dbReference>
<dbReference type="EMBL" id="JAERTX010000004">
    <property type="protein sequence ID" value="MBM9459454.1"/>
    <property type="molecule type" value="Genomic_DNA"/>
</dbReference>
<comment type="cofactor">
    <cofactor evidence="1 5 6">
        <name>pyridoxal 5'-phosphate</name>
        <dbReference type="ChEBI" id="CHEBI:597326"/>
    </cofactor>
</comment>
<evidence type="ECO:0000313" key="8">
    <source>
        <dbReference type="Proteomes" id="UP000663791"/>
    </source>
</evidence>
<dbReference type="SUPFAM" id="SSF53383">
    <property type="entry name" value="PLP-dependent transferases"/>
    <property type="match status" value="1"/>
</dbReference>
<keyword evidence="2 5" id="KW-0663">Pyridoxal phosphate</keyword>
<comment type="caution">
    <text evidence="7">The sequence shown here is derived from an EMBL/GenBank/DDBJ whole genome shotgun (WGS) entry which is preliminary data.</text>
</comment>
<comment type="similarity">
    <text evidence="4">Belongs to the group II decarboxylase family. Sphingosine-1-phosphate lyase subfamily.</text>
</comment>
<evidence type="ECO:0000256" key="3">
    <source>
        <dbReference type="ARBA" id="ARBA00023239"/>
    </source>
</evidence>
<dbReference type="Pfam" id="PF00282">
    <property type="entry name" value="Pyridoxal_deC"/>
    <property type="match status" value="1"/>
</dbReference>
<evidence type="ECO:0000256" key="4">
    <source>
        <dbReference type="ARBA" id="ARBA00038302"/>
    </source>
</evidence>
<dbReference type="InterPro" id="IPR050477">
    <property type="entry name" value="GrpII_AminoAcid_Decarb"/>
</dbReference>